<proteinExistence type="predicted"/>
<organism evidence="2 3">
    <name type="scientific">Escovopsis weberi</name>
    <dbReference type="NCBI Taxonomy" id="150374"/>
    <lineage>
        <taxon>Eukaryota</taxon>
        <taxon>Fungi</taxon>
        <taxon>Dikarya</taxon>
        <taxon>Ascomycota</taxon>
        <taxon>Pezizomycotina</taxon>
        <taxon>Sordariomycetes</taxon>
        <taxon>Hypocreomycetidae</taxon>
        <taxon>Hypocreales</taxon>
        <taxon>Hypocreaceae</taxon>
        <taxon>Escovopsis</taxon>
    </lineage>
</organism>
<sequence>MLTTPNPVSSASYFDHPNPDPLGTASTSSTKGKQYHDSKRIKVEAHHGQAQSTSLTPPVMNNSTGLDCVGPFDEDPYQFRSFEIDYSKVYGPTGQAR</sequence>
<evidence type="ECO:0000313" key="2">
    <source>
        <dbReference type="EMBL" id="KOS23020.1"/>
    </source>
</evidence>
<keyword evidence="3" id="KW-1185">Reference proteome</keyword>
<evidence type="ECO:0000256" key="1">
    <source>
        <dbReference type="SAM" id="MobiDB-lite"/>
    </source>
</evidence>
<dbReference type="Proteomes" id="UP000053831">
    <property type="component" value="Unassembled WGS sequence"/>
</dbReference>
<feature type="compositionally biased region" description="Basic and acidic residues" evidence="1">
    <location>
        <begin position="34"/>
        <end position="47"/>
    </location>
</feature>
<accession>A0A0M8N9U5</accession>
<name>A0A0M8N9U5_ESCWE</name>
<dbReference type="AlphaFoldDB" id="A0A0M8N9U5"/>
<comment type="caution">
    <text evidence="2">The sequence shown here is derived from an EMBL/GenBank/DDBJ whole genome shotgun (WGS) entry which is preliminary data.</text>
</comment>
<reference evidence="2 3" key="1">
    <citation type="submission" date="2015-07" db="EMBL/GenBank/DDBJ databases">
        <title>The genome of the fungus Escovopsis weberi, a specialized disease agent of ant agriculture.</title>
        <authorList>
            <person name="de Man T.J."/>
            <person name="Stajich J.E."/>
            <person name="Kubicek C.P."/>
            <person name="Chenthamara K."/>
            <person name="Atanasova L."/>
            <person name="Druzhinina I.S."/>
            <person name="Birnbaum S."/>
            <person name="Barribeau S.M."/>
            <person name="Teiling C."/>
            <person name="Suen G."/>
            <person name="Currie C."/>
            <person name="Gerardo N.M."/>
        </authorList>
    </citation>
    <scope>NUCLEOTIDE SEQUENCE [LARGE SCALE GENOMIC DNA]</scope>
</reference>
<feature type="region of interest" description="Disordered" evidence="1">
    <location>
        <begin position="1"/>
        <end position="62"/>
    </location>
</feature>
<gene>
    <name evidence="2" type="ORF">ESCO_003804</name>
</gene>
<evidence type="ECO:0000313" key="3">
    <source>
        <dbReference type="Proteomes" id="UP000053831"/>
    </source>
</evidence>
<feature type="compositionally biased region" description="Polar residues" evidence="1">
    <location>
        <begin position="1"/>
        <end position="12"/>
    </location>
</feature>
<protein>
    <submittedName>
        <fullName evidence="2">Uncharacterized protein</fullName>
    </submittedName>
</protein>
<feature type="compositionally biased region" description="Polar residues" evidence="1">
    <location>
        <begin position="49"/>
        <end position="62"/>
    </location>
</feature>
<dbReference type="EMBL" id="LGSR01000002">
    <property type="protein sequence ID" value="KOS23020.1"/>
    <property type="molecule type" value="Genomic_DNA"/>
</dbReference>